<dbReference type="KEGG" id="pbor:BSF38_00365"/>
<comment type="similarity">
    <text evidence="11">Belongs to the KdpC family.</text>
</comment>
<dbReference type="OrthoDB" id="9809491at2"/>
<organism evidence="12 13">
    <name type="scientific">Paludisphaera borealis</name>
    <dbReference type="NCBI Taxonomy" id="1387353"/>
    <lineage>
        <taxon>Bacteria</taxon>
        <taxon>Pseudomonadati</taxon>
        <taxon>Planctomycetota</taxon>
        <taxon>Planctomycetia</taxon>
        <taxon>Isosphaerales</taxon>
        <taxon>Isosphaeraceae</taxon>
        <taxon>Paludisphaera</taxon>
    </lineage>
</organism>
<keyword evidence="8 11" id="KW-1133">Transmembrane helix</keyword>
<keyword evidence="9 11" id="KW-0406">Ion transport</keyword>
<keyword evidence="4 11" id="KW-0812">Transmembrane</keyword>
<comment type="function">
    <text evidence="11">Part of the high-affinity ATP-driven potassium transport (or Kdp) system, which catalyzes the hydrolysis of ATP coupled with the electrogenic transport of potassium into the cytoplasm. This subunit acts as a catalytic chaperone that increases the ATP-binding affinity of the ATP-hydrolyzing subunit KdpB by the formation of a transient KdpB/KdpC/ATP ternary complex.</text>
</comment>
<dbReference type="Pfam" id="PF02669">
    <property type="entry name" value="KdpC"/>
    <property type="match status" value="2"/>
</dbReference>
<dbReference type="GO" id="GO:0005886">
    <property type="term" value="C:plasma membrane"/>
    <property type="evidence" value="ECO:0007669"/>
    <property type="project" value="UniProtKB-SubCell"/>
</dbReference>
<keyword evidence="7 11" id="KW-0630">Potassium</keyword>
<evidence type="ECO:0000256" key="6">
    <source>
        <dbReference type="ARBA" id="ARBA00022840"/>
    </source>
</evidence>
<name>A0A1U7CJ44_9BACT</name>
<keyword evidence="10 11" id="KW-0472">Membrane</keyword>
<comment type="subunit">
    <text evidence="11">The system is composed of three essential subunits: KdpA, KdpB and KdpC.</text>
</comment>
<keyword evidence="5 11" id="KW-0547">Nucleotide-binding</keyword>
<dbReference type="STRING" id="1387353.BSF38_00365"/>
<evidence type="ECO:0000256" key="11">
    <source>
        <dbReference type="HAMAP-Rule" id="MF_00276"/>
    </source>
</evidence>
<evidence type="ECO:0000256" key="7">
    <source>
        <dbReference type="ARBA" id="ARBA00022958"/>
    </source>
</evidence>
<dbReference type="Proteomes" id="UP000186309">
    <property type="component" value="Chromosome"/>
</dbReference>
<comment type="subcellular location">
    <subcellularLocation>
        <location evidence="11">Cell membrane</location>
        <topology evidence="11">Single-pass membrane protein</topology>
    </subcellularLocation>
</comment>
<evidence type="ECO:0000256" key="5">
    <source>
        <dbReference type="ARBA" id="ARBA00022741"/>
    </source>
</evidence>
<evidence type="ECO:0000256" key="8">
    <source>
        <dbReference type="ARBA" id="ARBA00022989"/>
    </source>
</evidence>
<evidence type="ECO:0000256" key="3">
    <source>
        <dbReference type="ARBA" id="ARBA00022538"/>
    </source>
</evidence>
<gene>
    <name evidence="12" type="primary">kdpC_1</name>
    <name evidence="11" type="synonym">kdpC</name>
    <name evidence="12" type="ORF">BSF38_00365</name>
</gene>
<evidence type="ECO:0000256" key="10">
    <source>
        <dbReference type="ARBA" id="ARBA00023136"/>
    </source>
</evidence>
<dbReference type="GO" id="GO:0005524">
    <property type="term" value="F:ATP binding"/>
    <property type="evidence" value="ECO:0007669"/>
    <property type="project" value="UniProtKB-UniRule"/>
</dbReference>
<dbReference type="GO" id="GO:0008556">
    <property type="term" value="F:P-type potassium transmembrane transporter activity"/>
    <property type="evidence" value="ECO:0007669"/>
    <property type="project" value="InterPro"/>
</dbReference>
<evidence type="ECO:0000256" key="9">
    <source>
        <dbReference type="ARBA" id="ARBA00023065"/>
    </source>
</evidence>
<dbReference type="AlphaFoldDB" id="A0A1U7CJ44"/>
<proteinExistence type="inferred from homology"/>
<keyword evidence="2 11" id="KW-1003">Cell membrane</keyword>
<keyword evidence="3 11" id="KW-0633">Potassium transport</keyword>
<evidence type="ECO:0000256" key="4">
    <source>
        <dbReference type="ARBA" id="ARBA00022692"/>
    </source>
</evidence>
<evidence type="ECO:0000256" key="1">
    <source>
        <dbReference type="ARBA" id="ARBA00022448"/>
    </source>
</evidence>
<keyword evidence="13" id="KW-1185">Reference proteome</keyword>
<accession>A0A1U7CJ44</accession>
<dbReference type="HAMAP" id="MF_00276">
    <property type="entry name" value="KdpC"/>
    <property type="match status" value="1"/>
</dbReference>
<dbReference type="PANTHER" id="PTHR30042:SF2">
    <property type="entry name" value="POTASSIUM-TRANSPORTING ATPASE KDPC SUBUNIT"/>
    <property type="match status" value="1"/>
</dbReference>
<keyword evidence="1 11" id="KW-0813">Transport</keyword>
<protein>
    <recommendedName>
        <fullName evidence="11">Potassium-transporting ATPase KdpC subunit</fullName>
    </recommendedName>
    <alternativeName>
        <fullName evidence="11">ATP phosphohydrolase [potassium-transporting] C chain</fullName>
    </alternativeName>
    <alternativeName>
        <fullName evidence="11">Potassium-binding and translocating subunit C</fullName>
    </alternativeName>
    <alternativeName>
        <fullName evidence="11">Potassium-translocating ATPase C chain</fullName>
    </alternativeName>
</protein>
<reference evidence="13" key="1">
    <citation type="submission" date="2016-12" db="EMBL/GenBank/DDBJ databases">
        <title>Comparative genomics of four Isosphaeraceae planctomycetes: a common pool of plasmids and glycoside hydrolase genes.</title>
        <authorList>
            <person name="Ivanova A."/>
        </authorList>
    </citation>
    <scope>NUCLEOTIDE SEQUENCE [LARGE SCALE GENOMIC DNA]</scope>
    <source>
        <strain evidence="13">PX4</strain>
    </source>
</reference>
<sequence>MIRETVNALLACVVTFALCAIAYPAAVYGLGHTLFPKQARGSLIERDGKIVGSELIAQPFASDKYFSPRPSAAGATGYAADAASGSNLATTNPALRDRIALDAARQIASRTGDAELKTSLERLDALQAELKAKKEIKEPSQDDADAVVKLEGEVPTAQAKVLDRSSGLGESDEFRVPIDLVTTSGAGLDPHISPEAARYQAPRVAAARGLTPERVEALIEADTDRSGEFIGAPSRVNVLLLNLDLDREAPGPKPPAVTPTATPSVAAPPAPVAEAVSAITASLNALSSRVDTLQERVGAAPDANAATEVKDLRARVDRITDDLSPTAESVRRMDELVKRVATLGRDLDAVRSEAKLARGGDPSAESDKKIQAIRMEVQSLKGSFMRLEAASRDAKAQPPGLDPAVKLFQSKQYAESARAFRALTLSHPDDARVWYFAALAQGLSTSQWQGAEVLELVHKGGEREQAGTPSSETIDKAFAGLTGETGRDWLAYYRQLVVRR</sequence>
<evidence type="ECO:0000256" key="2">
    <source>
        <dbReference type="ARBA" id="ARBA00022475"/>
    </source>
</evidence>
<dbReference type="PANTHER" id="PTHR30042">
    <property type="entry name" value="POTASSIUM-TRANSPORTING ATPASE C CHAIN"/>
    <property type="match status" value="1"/>
</dbReference>
<evidence type="ECO:0000313" key="12">
    <source>
        <dbReference type="EMBL" id="APW58952.1"/>
    </source>
</evidence>
<dbReference type="EMBL" id="CP019082">
    <property type="protein sequence ID" value="APW58952.1"/>
    <property type="molecule type" value="Genomic_DNA"/>
</dbReference>
<evidence type="ECO:0000313" key="13">
    <source>
        <dbReference type="Proteomes" id="UP000186309"/>
    </source>
</evidence>
<keyword evidence="6 11" id="KW-0067">ATP-binding</keyword>
<dbReference type="InterPro" id="IPR003820">
    <property type="entry name" value="KdpC"/>
</dbReference>